<evidence type="ECO:0000259" key="2">
    <source>
        <dbReference type="PROSITE" id="PS50878"/>
    </source>
</evidence>
<dbReference type="InterPro" id="IPR002156">
    <property type="entry name" value="RNaseH_domain"/>
</dbReference>
<dbReference type="Gene3D" id="3.30.70.270">
    <property type="match status" value="2"/>
</dbReference>
<feature type="domain" description="Reverse transcriptase" evidence="2">
    <location>
        <begin position="51"/>
        <end position="230"/>
    </location>
</feature>
<reference evidence="3" key="1">
    <citation type="journal article" date="2022" name="Int. J. Mol. Sci.">
        <title>Draft Genome of Tanacetum Coccineum: Genomic Comparison of Closely Related Tanacetum-Family Plants.</title>
        <authorList>
            <person name="Yamashiro T."/>
            <person name="Shiraishi A."/>
            <person name="Nakayama K."/>
            <person name="Satake H."/>
        </authorList>
    </citation>
    <scope>NUCLEOTIDE SEQUENCE</scope>
</reference>
<evidence type="ECO:0000313" key="3">
    <source>
        <dbReference type="EMBL" id="GJU03395.1"/>
    </source>
</evidence>
<accession>A0ABQ5IUH9</accession>
<evidence type="ECO:0000256" key="1">
    <source>
        <dbReference type="SAM" id="MobiDB-lite"/>
    </source>
</evidence>
<dbReference type="PROSITE" id="PS50878">
    <property type="entry name" value="RT_POL"/>
    <property type="match status" value="1"/>
</dbReference>
<dbReference type="InterPro" id="IPR043502">
    <property type="entry name" value="DNA/RNA_pol_sf"/>
</dbReference>
<keyword evidence="3" id="KW-0808">Transferase</keyword>
<keyword evidence="4" id="KW-1185">Reference proteome</keyword>
<gene>
    <name evidence="3" type="ORF">Tco_1113733</name>
</gene>
<name>A0ABQ5IUH9_9ASTR</name>
<dbReference type="InterPro" id="IPR043128">
    <property type="entry name" value="Rev_trsase/Diguanyl_cyclase"/>
</dbReference>
<dbReference type="PANTHER" id="PTHR24559:SF427">
    <property type="entry name" value="RNA-DIRECTED DNA POLYMERASE"/>
    <property type="match status" value="1"/>
</dbReference>
<evidence type="ECO:0000313" key="4">
    <source>
        <dbReference type="Proteomes" id="UP001151760"/>
    </source>
</evidence>
<dbReference type="Proteomes" id="UP001151760">
    <property type="component" value="Unassembled WGS sequence"/>
</dbReference>
<protein>
    <submittedName>
        <fullName evidence="3">Reverse transcriptase domain-containing protein</fullName>
    </submittedName>
</protein>
<dbReference type="InterPro" id="IPR000477">
    <property type="entry name" value="RT_dom"/>
</dbReference>
<sequence>MKILRLLYLPLTQQVEFQIDLIPGAAPIARAPYRLAPSEMKELSEQLKELSDKGFIRPSSSPWGAPVLFVKKKDGSFRMCIDYRELNKLTVKNRYPLPRIDDLFDQLQGSSVYSKIDLRSGYHQLRVREEDILKTAFRTRYGHYEFQVMPFGLTNAPAIFMDLMNRVCKPYLDKFVIVFIDDILIYSKNKQEHEEHLKLILKLLKKEELYAKFSKCEFWIPKVQFLSHVIDSKGIHVDPAKIESIKDWESPKSSLDASAKLTRAKPNKRSGDADLSKDKSAVSKDNTKKLGDEGLSSRGTKLNLIFITDEVTFTSPKTLRKLKRLNIKIDPITSLFRVKEGRFLGFMVTHEGVRADPEKVQEIILNPTPKSPNQIRSLFLQLTAISKFIPKIAELQHPIRKVQMRFETREGSGWTNEAKKSLQRIKRKLNKLQTLAVPKEGEILMLCLRQKDETISSVLLFNASNYAMDYEALLTGLTVSVSKGMKDLHVFIDSPKLVSQTEGNHMPATEEERKYKKEIMDATVLFHKFRITYLLKILNSKAEVLTRLATIKLEFLNQEVLVGIKTRPSMEETSSSKKGKETSSVRSAKLNYNREASGSN</sequence>
<dbReference type="InterPro" id="IPR053134">
    <property type="entry name" value="RNA-dir_DNA_polymerase"/>
</dbReference>
<dbReference type="InterPro" id="IPR036397">
    <property type="entry name" value="RNaseH_sf"/>
</dbReference>
<dbReference type="PANTHER" id="PTHR24559">
    <property type="entry name" value="TRANSPOSON TY3-I GAG-POL POLYPROTEIN"/>
    <property type="match status" value="1"/>
</dbReference>
<proteinExistence type="predicted"/>
<comment type="caution">
    <text evidence="3">The sequence shown here is derived from an EMBL/GenBank/DDBJ whole genome shotgun (WGS) entry which is preliminary data.</text>
</comment>
<keyword evidence="3" id="KW-0548">Nucleotidyltransferase</keyword>
<dbReference type="CDD" id="cd01647">
    <property type="entry name" value="RT_LTR"/>
    <property type="match status" value="1"/>
</dbReference>
<feature type="region of interest" description="Disordered" evidence="1">
    <location>
        <begin position="259"/>
        <end position="294"/>
    </location>
</feature>
<dbReference type="Pfam" id="PF00078">
    <property type="entry name" value="RVT_1"/>
    <property type="match status" value="1"/>
</dbReference>
<reference evidence="3" key="2">
    <citation type="submission" date="2022-01" db="EMBL/GenBank/DDBJ databases">
        <authorList>
            <person name="Yamashiro T."/>
            <person name="Shiraishi A."/>
            <person name="Satake H."/>
            <person name="Nakayama K."/>
        </authorList>
    </citation>
    <scope>NUCLEOTIDE SEQUENCE</scope>
</reference>
<dbReference type="Pfam" id="PF13456">
    <property type="entry name" value="RVT_3"/>
    <property type="match status" value="1"/>
</dbReference>
<feature type="compositionally biased region" description="Basic and acidic residues" evidence="1">
    <location>
        <begin position="568"/>
        <end position="583"/>
    </location>
</feature>
<dbReference type="Gene3D" id="3.10.10.10">
    <property type="entry name" value="HIV Type 1 Reverse Transcriptase, subunit A, domain 1"/>
    <property type="match status" value="1"/>
</dbReference>
<dbReference type="GO" id="GO:0003964">
    <property type="term" value="F:RNA-directed DNA polymerase activity"/>
    <property type="evidence" value="ECO:0007669"/>
    <property type="project" value="UniProtKB-KW"/>
</dbReference>
<organism evidence="3 4">
    <name type="scientific">Tanacetum coccineum</name>
    <dbReference type="NCBI Taxonomy" id="301880"/>
    <lineage>
        <taxon>Eukaryota</taxon>
        <taxon>Viridiplantae</taxon>
        <taxon>Streptophyta</taxon>
        <taxon>Embryophyta</taxon>
        <taxon>Tracheophyta</taxon>
        <taxon>Spermatophyta</taxon>
        <taxon>Magnoliopsida</taxon>
        <taxon>eudicotyledons</taxon>
        <taxon>Gunneridae</taxon>
        <taxon>Pentapetalae</taxon>
        <taxon>asterids</taxon>
        <taxon>campanulids</taxon>
        <taxon>Asterales</taxon>
        <taxon>Asteraceae</taxon>
        <taxon>Asteroideae</taxon>
        <taxon>Anthemideae</taxon>
        <taxon>Anthemidinae</taxon>
        <taxon>Tanacetum</taxon>
    </lineage>
</organism>
<feature type="compositionally biased region" description="Basic and acidic residues" evidence="1">
    <location>
        <begin position="269"/>
        <end position="292"/>
    </location>
</feature>
<feature type="region of interest" description="Disordered" evidence="1">
    <location>
        <begin position="567"/>
        <end position="600"/>
    </location>
</feature>
<dbReference type="Gene3D" id="3.30.420.10">
    <property type="entry name" value="Ribonuclease H-like superfamily/Ribonuclease H"/>
    <property type="match status" value="1"/>
</dbReference>
<keyword evidence="3" id="KW-0695">RNA-directed DNA polymerase</keyword>
<dbReference type="SUPFAM" id="SSF56672">
    <property type="entry name" value="DNA/RNA polymerases"/>
    <property type="match status" value="2"/>
</dbReference>
<dbReference type="EMBL" id="BQNB010021147">
    <property type="protein sequence ID" value="GJU03395.1"/>
    <property type="molecule type" value="Genomic_DNA"/>
</dbReference>